<sequence>MEKQNPNNKIDFYIISDSIGETASKLAKAAIAQFPTVTTVLHKFMFISNKESADEILKEATKRNGILLLTLVNNELAEYIENYCVQHKLTYFNIMKPVLNEITKRTSKGPSKIVGAQHDLSEEYFERVSAMEFCMRYDDGKDPNGLIEADIVLLGISRTSKTPLSMYLGNMGYKVANLPLIPENTIPKVLFEIDPKKIVGLTTSDTVVNLHRENRMKEYGLPSGTKYASMERVNEELKFSSELYQKLGCLVVNTAERSIEESASIIVQSLGLTNKAW</sequence>
<dbReference type="GO" id="GO:0004674">
    <property type="term" value="F:protein serine/threonine kinase activity"/>
    <property type="evidence" value="ECO:0007669"/>
    <property type="project" value="UniProtKB-UniRule"/>
</dbReference>
<proteinExistence type="inferred from homology"/>
<feature type="binding site" evidence="5">
    <location>
        <begin position="155"/>
        <end position="162"/>
    </location>
    <ligand>
        <name>ADP</name>
        <dbReference type="ChEBI" id="CHEBI:456216"/>
    </ligand>
</feature>
<evidence type="ECO:0000256" key="1">
    <source>
        <dbReference type="ARBA" id="ARBA00022527"/>
    </source>
</evidence>
<keyword evidence="4 5" id="KW-0418">Kinase</keyword>
<keyword evidence="1 5" id="KW-0723">Serine/threonine-protein kinase</keyword>
<comment type="function">
    <text evidence="5">Bifunctional serine/threonine kinase and phosphorylase involved in the regulation of the pyruvate, phosphate dikinase (PPDK) by catalyzing its phosphorylation/dephosphorylation.</text>
</comment>
<comment type="similarity">
    <text evidence="5">Belongs to the pyruvate, phosphate/water dikinase regulatory protein family. PDRP subfamily.</text>
</comment>
<dbReference type="EC" id="2.7.4.27" evidence="5"/>
<keyword evidence="3 5" id="KW-0547">Nucleotide-binding</keyword>
<organism evidence="6 7">
    <name type="scientific">Globicatella sulfidifaciens DSM 15739</name>
    <dbReference type="NCBI Taxonomy" id="1121925"/>
    <lineage>
        <taxon>Bacteria</taxon>
        <taxon>Bacillati</taxon>
        <taxon>Bacillota</taxon>
        <taxon>Bacilli</taxon>
        <taxon>Lactobacillales</taxon>
        <taxon>Aerococcaceae</taxon>
        <taxon>Globicatella</taxon>
    </lineage>
</organism>
<dbReference type="GO" id="GO:0043531">
    <property type="term" value="F:ADP binding"/>
    <property type="evidence" value="ECO:0007669"/>
    <property type="project" value="UniProtKB-UniRule"/>
</dbReference>
<comment type="catalytic activity">
    <reaction evidence="5">
        <text>N(tele)-phospho-L-histidyl/O-phospho-L-threonyl-[pyruvate, phosphate dikinase] + phosphate + H(+) = N(tele)-phospho-L-histidyl/L-threonyl-[pyruvate, phosphate dikinase] + diphosphate</text>
        <dbReference type="Rhea" id="RHEA:43696"/>
        <dbReference type="Rhea" id="RHEA-COMP:10650"/>
        <dbReference type="Rhea" id="RHEA-COMP:10651"/>
        <dbReference type="ChEBI" id="CHEBI:15378"/>
        <dbReference type="ChEBI" id="CHEBI:30013"/>
        <dbReference type="ChEBI" id="CHEBI:33019"/>
        <dbReference type="ChEBI" id="CHEBI:43474"/>
        <dbReference type="ChEBI" id="CHEBI:61977"/>
        <dbReference type="ChEBI" id="CHEBI:83586"/>
        <dbReference type="EC" id="2.7.4.27"/>
    </reaction>
</comment>
<protein>
    <recommendedName>
        <fullName evidence="5">Putative pyruvate, phosphate dikinase regulatory protein</fullName>
        <shortName evidence="5">PPDK regulatory protein</shortName>
        <ecNumber evidence="5">2.7.11.32</ecNumber>
        <ecNumber evidence="5">2.7.4.27</ecNumber>
    </recommendedName>
</protein>
<keyword evidence="2 5" id="KW-0808">Transferase</keyword>
<dbReference type="Pfam" id="PF03618">
    <property type="entry name" value="Kinase-PPPase"/>
    <property type="match status" value="1"/>
</dbReference>
<dbReference type="HAMAP" id="MF_00921">
    <property type="entry name" value="PDRP"/>
    <property type="match status" value="1"/>
</dbReference>
<dbReference type="GO" id="GO:0005524">
    <property type="term" value="F:ATP binding"/>
    <property type="evidence" value="ECO:0007669"/>
    <property type="project" value="InterPro"/>
</dbReference>
<evidence type="ECO:0000256" key="5">
    <source>
        <dbReference type="HAMAP-Rule" id="MF_00921"/>
    </source>
</evidence>
<dbReference type="RefSeq" id="WP_078755758.1">
    <property type="nucleotide sequence ID" value="NZ_FUWO01000007.1"/>
</dbReference>
<evidence type="ECO:0000313" key="7">
    <source>
        <dbReference type="Proteomes" id="UP000189941"/>
    </source>
</evidence>
<dbReference type="PANTHER" id="PTHR31756:SF3">
    <property type="entry name" value="PYRUVATE, PHOSPHATE DIKINASE REGULATORY PROTEIN 1, CHLOROPLASTIC"/>
    <property type="match status" value="1"/>
</dbReference>
<dbReference type="NCBIfam" id="NF003742">
    <property type="entry name" value="PRK05339.1"/>
    <property type="match status" value="1"/>
</dbReference>
<evidence type="ECO:0000256" key="3">
    <source>
        <dbReference type="ARBA" id="ARBA00022741"/>
    </source>
</evidence>
<dbReference type="InterPro" id="IPR026565">
    <property type="entry name" value="PPDK_reg"/>
</dbReference>
<dbReference type="EMBL" id="FUWO01000007">
    <property type="protein sequence ID" value="SJZ50863.1"/>
    <property type="molecule type" value="Genomic_DNA"/>
</dbReference>
<name>A0A1T4L8A4_9LACT</name>
<evidence type="ECO:0000256" key="2">
    <source>
        <dbReference type="ARBA" id="ARBA00022679"/>
    </source>
</evidence>
<evidence type="ECO:0000256" key="4">
    <source>
        <dbReference type="ARBA" id="ARBA00022777"/>
    </source>
</evidence>
<dbReference type="PANTHER" id="PTHR31756">
    <property type="entry name" value="PYRUVATE, PHOSPHATE DIKINASE REGULATORY PROTEIN 1, CHLOROPLASTIC"/>
    <property type="match status" value="1"/>
</dbReference>
<dbReference type="STRING" id="1121925.SAMN02746011_00989"/>
<dbReference type="EC" id="2.7.11.32" evidence="5"/>
<dbReference type="AlphaFoldDB" id="A0A1T4L8A4"/>
<gene>
    <name evidence="6" type="ORF">SAMN02746011_00989</name>
</gene>
<reference evidence="7" key="1">
    <citation type="submission" date="2017-02" db="EMBL/GenBank/DDBJ databases">
        <authorList>
            <person name="Varghese N."/>
            <person name="Submissions S."/>
        </authorList>
    </citation>
    <scope>NUCLEOTIDE SEQUENCE [LARGE SCALE GENOMIC DNA]</scope>
    <source>
        <strain evidence="7">DSM 15739</strain>
    </source>
</reference>
<dbReference type="OrthoDB" id="9782201at2"/>
<comment type="catalytic activity">
    <reaction evidence="5">
        <text>N(tele)-phospho-L-histidyl/L-threonyl-[pyruvate, phosphate dikinase] + ADP = N(tele)-phospho-L-histidyl/O-phospho-L-threonyl-[pyruvate, phosphate dikinase] + AMP + H(+)</text>
        <dbReference type="Rhea" id="RHEA:43692"/>
        <dbReference type="Rhea" id="RHEA-COMP:10650"/>
        <dbReference type="Rhea" id="RHEA-COMP:10651"/>
        <dbReference type="ChEBI" id="CHEBI:15378"/>
        <dbReference type="ChEBI" id="CHEBI:30013"/>
        <dbReference type="ChEBI" id="CHEBI:61977"/>
        <dbReference type="ChEBI" id="CHEBI:83586"/>
        <dbReference type="ChEBI" id="CHEBI:456215"/>
        <dbReference type="ChEBI" id="CHEBI:456216"/>
        <dbReference type="EC" id="2.7.11.32"/>
    </reaction>
</comment>
<dbReference type="InterPro" id="IPR005177">
    <property type="entry name" value="Kinase-pyrophosphorylase"/>
</dbReference>
<evidence type="ECO:0000313" key="6">
    <source>
        <dbReference type="EMBL" id="SJZ50863.1"/>
    </source>
</evidence>
<keyword evidence="7" id="KW-1185">Reference proteome</keyword>
<dbReference type="GO" id="GO:0016776">
    <property type="term" value="F:phosphotransferase activity, phosphate group as acceptor"/>
    <property type="evidence" value="ECO:0007669"/>
    <property type="project" value="UniProtKB-UniRule"/>
</dbReference>
<dbReference type="Proteomes" id="UP000189941">
    <property type="component" value="Unassembled WGS sequence"/>
</dbReference>
<accession>A0A1T4L8A4</accession>